<feature type="transmembrane region" description="Helical" evidence="1">
    <location>
        <begin position="56"/>
        <end position="75"/>
    </location>
</feature>
<gene>
    <name evidence="2" type="ORF">HDF25_002540</name>
</gene>
<accession>A0A7X0J4V8</accession>
<protein>
    <recommendedName>
        <fullName evidence="4">DUF4293 family protein</fullName>
    </recommendedName>
</protein>
<sequence>MIQRVQSVWLFLASLTLFFLLILPILTKQSNTGDFWFQVGGFYQRTNNIAHRIESYTALFGGTILVGLICLGNIFTFRNRTLQKRIVLLTIVLILALAGWIASYALKIPGGIDGATFNIGAYLPILSVLFCALAHRGIRKDEQLIRSADRLR</sequence>
<keyword evidence="1" id="KW-0472">Membrane</keyword>
<feature type="transmembrane region" description="Helical" evidence="1">
    <location>
        <begin position="7"/>
        <end position="26"/>
    </location>
</feature>
<evidence type="ECO:0008006" key="4">
    <source>
        <dbReference type="Google" id="ProtNLM"/>
    </source>
</evidence>
<dbReference type="EMBL" id="JACHCC010000006">
    <property type="protein sequence ID" value="MBB6500392.1"/>
    <property type="molecule type" value="Genomic_DNA"/>
</dbReference>
<organism evidence="2 3">
    <name type="scientific">Pedobacter cryoconitis</name>
    <dbReference type="NCBI Taxonomy" id="188932"/>
    <lineage>
        <taxon>Bacteria</taxon>
        <taxon>Pseudomonadati</taxon>
        <taxon>Bacteroidota</taxon>
        <taxon>Sphingobacteriia</taxon>
        <taxon>Sphingobacteriales</taxon>
        <taxon>Sphingobacteriaceae</taxon>
        <taxon>Pedobacter</taxon>
    </lineage>
</organism>
<evidence type="ECO:0000313" key="2">
    <source>
        <dbReference type="EMBL" id="MBB6500392.1"/>
    </source>
</evidence>
<dbReference type="Pfam" id="PF14126">
    <property type="entry name" value="DUF4293"/>
    <property type="match status" value="1"/>
</dbReference>
<comment type="caution">
    <text evidence="2">The sequence shown here is derived from an EMBL/GenBank/DDBJ whole genome shotgun (WGS) entry which is preliminary data.</text>
</comment>
<name>A0A7X0J4V8_9SPHI</name>
<dbReference type="InterPro" id="IPR025635">
    <property type="entry name" value="DUF4293"/>
</dbReference>
<keyword evidence="1" id="KW-1133">Transmembrane helix</keyword>
<feature type="transmembrane region" description="Helical" evidence="1">
    <location>
        <begin position="119"/>
        <end position="138"/>
    </location>
</feature>
<feature type="transmembrane region" description="Helical" evidence="1">
    <location>
        <begin position="87"/>
        <end position="107"/>
    </location>
</feature>
<reference evidence="2 3" key="1">
    <citation type="submission" date="2020-08" db="EMBL/GenBank/DDBJ databases">
        <title>Genomic Encyclopedia of Type Strains, Phase IV (KMG-V): Genome sequencing to study the core and pangenomes of soil and plant-associated prokaryotes.</title>
        <authorList>
            <person name="Whitman W."/>
        </authorList>
    </citation>
    <scope>NUCLEOTIDE SEQUENCE [LARGE SCALE GENOMIC DNA]</scope>
    <source>
        <strain evidence="2 3">M2T3</strain>
    </source>
</reference>
<dbReference type="RefSeq" id="WP_184625152.1">
    <property type="nucleotide sequence ID" value="NZ_JACHCC010000006.1"/>
</dbReference>
<keyword evidence="1" id="KW-0812">Transmembrane</keyword>
<proteinExistence type="predicted"/>
<evidence type="ECO:0000313" key="3">
    <source>
        <dbReference type="Proteomes" id="UP000521017"/>
    </source>
</evidence>
<dbReference type="Proteomes" id="UP000521017">
    <property type="component" value="Unassembled WGS sequence"/>
</dbReference>
<dbReference type="AlphaFoldDB" id="A0A7X0J4V8"/>
<evidence type="ECO:0000256" key="1">
    <source>
        <dbReference type="SAM" id="Phobius"/>
    </source>
</evidence>